<reference evidence="12 13" key="1">
    <citation type="journal article" date="2018" name="BMC Genomics">
        <title>Genomic evidence for intraspecific hybridization in a clonal and extremely halotolerant yeast.</title>
        <authorList>
            <person name="Gostincar C."/>
            <person name="Stajich J.E."/>
            <person name="Zupancic J."/>
            <person name="Zalar P."/>
            <person name="Gunde-Cimerman N."/>
        </authorList>
    </citation>
    <scope>NUCLEOTIDE SEQUENCE [LARGE SCALE GENOMIC DNA]</scope>
    <source>
        <strain evidence="12 13">EXF-6669</strain>
    </source>
</reference>
<proteinExistence type="inferred from homology"/>
<evidence type="ECO:0000256" key="3">
    <source>
        <dbReference type="ARBA" id="ARBA00018504"/>
    </source>
</evidence>
<evidence type="ECO:0000256" key="8">
    <source>
        <dbReference type="ARBA" id="ARBA00023242"/>
    </source>
</evidence>
<keyword evidence="6 10" id="KW-0175">Coiled coil</keyword>
<dbReference type="PANTHER" id="PTHR13476">
    <property type="entry name" value="CHROMATIN MODIFICATION-RELATED PROTEIN MEAF6"/>
    <property type="match status" value="1"/>
</dbReference>
<dbReference type="GO" id="GO:0006325">
    <property type="term" value="P:chromatin organization"/>
    <property type="evidence" value="ECO:0007669"/>
    <property type="project" value="UniProtKB-KW"/>
</dbReference>
<comment type="subunit">
    <text evidence="9">Component of the NuA4 histone acetyltransferase complex.</text>
</comment>
<evidence type="ECO:0000256" key="1">
    <source>
        <dbReference type="ARBA" id="ARBA00004123"/>
    </source>
</evidence>
<dbReference type="GO" id="GO:0006281">
    <property type="term" value="P:DNA repair"/>
    <property type="evidence" value="ECO:0007669"/>
    <property type="project" value="UniProtKB-UniRule"/>
</dbReference>
<feature type="compositionally biased region" description="Low complexity" evidence="11">
    <location>
        <begin position="194"/>
        <end position="213"/>
    </location>
</feature>
<keyword evidence="9" id="KW-0227">DNA damage</keyword>
<accession>A0A3M7A9I6</accession>
<feature type="coiled-coil region" evidence="10">
    <location>
        <begin position="103"/>
        <end position="130"/>
    </location>
</feature>
<dbReference type="VEuPathDB" id="FungiDB:BTJ68_00659"/>
<organism evidence="12 13">
    <name type="scientific">Hortaea werneckii</name>
    <name type="common">Black yeast</name>
    <name type="synonym">Cladosporium werneckii</name>
    <dbReference type="NCBI Taxonomy" id="91943"/>
    <lineage>
        <taxon>Eukaryota</taxon>
        <taxon>Fungi</taxon>
        <taxon>Dikarya</taxon>
        <taxon>Ascomycota</taxon>
        <taxon>Pezizomycotina</taxon>
        <taxon>Dothideomycetes</taxon>
        <taxon>Dothideomycetidae</taxon>
        <taxon>Mycosphaerellales</taxon>
        <taxon>Teratosphaeriaceae</taxon>
        <taxon>Hortaea</taxon>
    </lineage>
</organism>
<dbReference type="Pfam" id="PF09340">
    <property type="entry name" value="NuA4"/>
    <property type="match status" value="1"/>
</dbReference>
<protein>
    <recommendedName>
        <fullName evidence="3 9">Chromatin modification-related protein EAF6</fullName>
    </recommendedName>
</protein>
<evidence type="ECO:0000256" key="9">
    <source>
        <dbReference type="RuleBase" id="RU368022"/>
    </source>
</evidence>
<keyword evidence="8 9" id="KW-0539">Nucleus</keyword>
<evidence type="ECO:0000313" key="12">
    <source>
        <dbReference type="EMBL" id="RMY24224.1"/>
    </source>
</evidence>
<evidence type="ECO:0000256" key="2">
    <source>
        <dbReference type="ARBA" id="ARBA00010916"/>
    </source>
</evidence>
<gene>
    <name evidence="12" type="ORF">D0867_01531</name>
</gene>
<dbReference type="AlphaFoldDB" id="A0A3M7A9I6"/>
<comment type="caution">
    <text evidence="12">The sequence shown here is derived from an EMBL/GenBank/DDBJ whole genome shotgun (WGS) entry which is preliminary data.</text>
</comment>
<comment type="function">
    <text evidence="9">Component of the NuA4 histone acetyltransferase complex which is involved in transcriptional activation of selected genes principally by acetylation of nucleosomal histone H4 and H2A. The NuA4 complex is also involved in DNA repair.</text>
</comment>
<evidence type="ECO:0000256" key="5">
    <source>
        <dbReference type="ARBA" id="ARBA00023015"/>
    </source>
</evidence>
<dbReference type="GO" id="GO:0005634">
    <property type="term" value="C:nucleus"/>
    <property type="evidence" value="ECO:0007669"/>
    <property type="project" value="UniProtKB-SubCell"/>
</dbReference>
<evidence type="ECO:0000313" key="13">
    <source>
        <dbReference type="Proteomes" id="UP000271337"/>
    </source>
</evidence>
<keyword evidence="7 9" id="KW-0804">Transcription</keyword>
<sequence length="255" mass="27815">MVQILKPNAGNMAAMDTAERTVTASTMLYSARRGIRPARLHDRNHDYLPSSIHPHRSDRPLLHAINASKTSNLNPSEMTENVPPSAGGANATANSDQPGRPYYESLRATLRQTLDKKRKLDEQLAAIEDQIFKTEGAYLEETANSGNIIKGFDGWVKGVQVGQKAVDDRRRGRFKEDERLFSRSSVSWVKAQEGPDSSAPSAAPTPTGSNAPSVARGNEGGGNTKSGNKKKRPTEKDDDEDGKANKRGKISYARD</sequence>
<comment type="subcellular location">
    <subcellularLocation>
        <location evidence="1 9">Nucleus</location>
    </subcellularLocation>
</comment>
<keyword evidence="9" id="KW-0234">DNA repair</keyword>
<keyword evidence="5 9" id="KW-0805">Transcription regulation</keyword>
<feature type="compositionally biased region" description="Polar residues" evidence="11">
    <location>
        <begin position="69"/>
        <end position="79"/>
    </location>
</feature>
<keyword evidence="4 9" id="KW-0156">Chromatin regulator</keyword>
<evidence type="ECO:0000256" key="6">
    <source>
        <dbReference type="ARBA" id="ARBA00023054"/>
    </source>
</evidence>
<evidence type="ECO:0000256" key="10">
    <source>
        <dbReference type="SAM" id="Coils"/>
    </source>
</evidence>
<dbReference type="Proteomes" id="UP000271337">
    <property type="component" value="Unassembled WGS sequence"/>
</dbReference>
<comment type="similarity">
    <text evidence="2 9">Belongs to the EAF6 family.</text>
</comment>
<dbReference type="EMBL" id="QWIL01000091">
    <property type="protein sequence ID" value="RMY24224.1"/>
    <property type="molecule type" value="Genomic_DNA"/>
</dbReference>
<evidence type="ECO:0000256" key="7">
    <source>
        <dbReference type="ARBA" id="ARBA00023163"/>
    </source>
</evidence>
<feature type="region of interest" description="Disordered" evidence="11">
    <location>
        <begin position="185"/>
        <end position="255"/>
    </location>
</feature>
<feature type="region of interest" description="Disordered" evidence="11">
    <location>
        <begin position="69"/>
        <end position="101"/>
    </location>
</feature>
<dbReference type="InterPro" id="IPR015418">
    <property type="entry name" value="Eaf6"/>
</dbReference>
<evidence type="ECO:0000256" key="4">
    <source>
        <dbReference type="ARBA" id="ARBA00022853"/>
    </source>
</evidence>
<dbReference type="GO" id="GO:0035267">
    <property type="term" value="C:NuA4 histone acetyltransferase complex"/>
    <property type="evidence" value="ECO:0007669"/>
    <property type="project" value="UniProtKB-UniRule"/>
</dbReference>
<name>A0A3M7A9I6_HORWE</name>
<dbReference type="OrthoDB" id="440324at2759"/>
<evidence type="ECO:0000256" key="11">
    <source>
        <dbReference type="SAM" id="MobiDB-lite"/>
    </source>
</evidence>